<reference evidence="2" key="1">
    <citation type="submission" date="2022-11" db="UniProtKB">
        <authorList>
            <consortium name="WormBaseParasite"/>
        </authorList>
    </citation>
    <scope>IDENTIFICATION</scope>
</reference>
<keyword evidence="1" id="KW-1185">Reference proteome</keyword>
<proteinExistence type="predicted"/>
<dbReference type="WBParaSite" id="sdigi.contig85.g3963.t1">
    <property type="protein sequence ID" value="sdigi.contig85.g3963.t1"/>
    <property type="gene ID" value="sdigi.contig85.g3963"/>
</dbReference>
<organism evidence="1 2">
    <name type="scientific">Setaria digitata</name>
    <dbReference type="NCBI Taxonomy" id="48799"/>
    <lineage>
        <taxon>Eukaryota</taxon>
        <taxon>Metazoa</taxon>
        <taxon>Ecdysozoa</taxon>
        <taxon>Nematoda</taxon>
        <taxon>Chromadorea</taxon>
        <taxon>Rhabditida</taxon>
        <taxon>Spirurina</taxon>
        <taxon>Spiruromorpha</taxon>
        <taxon>Filarioidea</taxon>
        <taxon>Setariidae</taxon>
        <taxon>Setaria</taxon>
    </lineage>
</organism>
<evidence type="ECO:0000313" key="2">
    <source>
        <dbReference type="WBParaSite" id="sdigi.contig85.g3963.t1"/>
    </source>
</evidence>
<dbReference type="Proteomes" id="UP000887581">
    <property type="component" value="Unplaced"/>
</dbReference>
<sequence>MGSTPNCNCVFGPGFPLKIWETNFLEINCRSCLTPAAVRSIVSSYKETGTSNTYSIGSNNSSSSDSSSESVCTVPAKQHYHNNVTTSNTIPYDNHSKEPPKLFQDVQKKTDIEVTVAAVKFKQKKHLTKGSHSFVMTQATDCSQSACLSQNLLPPIHETLTSFRQPSPLLHETTVHGSHRHHLQNHMTSTDLERPTDNFERNQQHQYHTTQPPVTSKSTIVMQDVCSDGGGDAINNDTMYTQQQITAMVTDTDYLTKLMPASTLADNSNDHSDEQHYYTATTNVPRHQQHYMHNDYTPSGLFAAITVNSDYPDRCVQYETYTP</sequence>
<protein>
    <submittedName>
        <fullName evidence="2">Uncharacterized protein</fullName>
    </submittedName>
</protein>
<evidence type="ECO:0000313" key="1">
    <source>
        <dbReference type="Proteomes" id="UP000887581"/>
    </source>
</evidence>
<dbReference type="AlphaFoldDB" id="A0A915Q7L7"/>
<accession>A0A915Q7L7</accession>
<name>A0A915Q7L7_9BILA</name>